<dbReference type="AlphaFoldDB" id="A0A1M7CRL8"/>
<feature type="domain" description="Flavin reductase like" evidence="2">
    <location>
        <begin position="15"/>
        <end position="160"/>
    </location>
</feature>
<dbReference type="Pfam" id="PF01613">
    <property type="entry name" value="Flavin_Reduct"/>
    <property type="match status" value="1"/>
</dbReference>
<dbReference type="InterPro" id="IPR050268">
    <property type="entry name" value="NADH-dep_flavin_reductase"/>
</dbReference>
<dbReference type="RefSeq" id="WP_317510551.1">
    <property type="nucleotide sequence ID" value="NZ_FRCB01000002.1"/>
</dbReference>
<dbReference type="InterPro" id="IPR012349">
    <property type="entry name" value="Split_barrel_FMN-bd"/>
</dbReference>
<organism evidence="3 4">
    <name type="scientific">Roseovarius litoreus</name>
    <dbReference type="NCBI Taxonomy" id="1155722"/>
    <lineage>
        <taxon>Bacteria</taxon>
        <taxon>Pseudomonadati</taxon>
        <taxon>Pseudomonadota</taxon>
        <taxon>Alphaproteobacteria</taxon>
        <taxon>Rhodobacterales</taxon>
        <taxon>Roseobacteraceae</taxon>
        <taxon>Roseovarius</taxon>
    </lineage>
</organism>
<dbReference type="SUPFAM" id="SSF50475">
    <property type="entry name" value="FMN-binding split barrel"/>
    <property type="match status" value="1"/>
</dbReference>
<dbReference type="SMART" id="SM00903">
    <property type="entry name" value="Flavin_Reduct"/>
    <property type="match status" value="1"/>
</dbReference>
<accession>A0A1M7CRL8</accession>
<keyword evidence="4" id="KW-1185">Reference proteome</keyword>
<sequence>MKNDLVPRARFIEAMRGVAASVTVVTTDGLAGRHGATVSAFSSVSADPPTVLVCLHADSRIARAVTTNGRFCVNVLPETSAEIADRFAGRHDAWIGDRFSGIECHGKPGTAPLIDGATGFSCTVQQSVLSGTHLIVIGQVGDVIEGGAKPLAWREGCYHRVVPQAAEAACQAAR</sequence>
<evidence type="ECO:0000259" key="2">
    <source>
        <dbReference type="SMART" id="SM00903"/>
    </source>
</evidence>
<dbReference type="GO" id="GO:0010181">
    <property type="term" value="F:FMN binding"/>
    <property type="evidence" value="ECO:0007669"/>
    <property type="project" value="InterPro"/>
</dbReference>
<evidence type="ECO:0000313" key="3">
    <source>
        <dbReference type="EMBL" id="SHL69876.1"/>
    </source>
</evidence>
<dbReference type="Proteomes" id="UP000322545">
    <property type="component" value="Unassembled WGS sequence"/>
</dbReference>
<dbReference type="GO" id="GO:0006208">
    <property type="term" value="P:pyrimidine nucleobase catabolic process"/>
    <property type="evidence" value="ECO:0007669"/>
    <property type="project" value="TreeGrafter"/>
</dbReference>
<keyword evidence="1" id="KW-0560">Oxidoreductase</keyword>
<proteinExistence type="predicted"/>
<dbReference type="GO" id="GO:0042602">
    <property type="term" value="F:riboflavin reductase (NADPH) activity"/>
    <property type="evidence" value="ECO:0007669"/>
    <property type="project" value="TreeGrafter"/>
</dbReference>
<evidence type="ECO:0000256" key="1">
    <source>
        <dbReference type="ARBA" id="ARBA00023002"/>
    </source>
</evidence>
<gene>
    <name evidence="3" type="ORF">SAMN05443432_102271</name>
</gene>
<name>A0A1M7CRL8_9RHOB</name>
<reference evidence="3 4" key="1">
    <citation type="submission" date="2016-11" db="EMBL/GenBank/DDBJ databases">
        <authorList>
            <person name="Varghese N."/>
            <person name="Submissions S."/>
        </authorList>
    </citation>
    <scope>NUCLEOTIDE SEQUENCE [LARGE SCALE GENOMIC DNA]</scope>
    <source>
        <strain evidence="3 4">DSM 28249</strain>
    </source>
</reference>
<dbReference type="InterPro" id="IPR002563">
    <property type="entry name" value="Flavin_Rdtase-like_dom"/>
</dbReference>
<dbReference type="EMBL" id="FRCB01000002">
    <property type="protein sequence ID" value="SHL69876.1"/>
    <property type="molecule type" value="Genomic_DNA"/>
</dbReference>
<protein>
    <submittedName>
        <fullName evidence="3">Flavin reductase</fullName>
    </submittedName>
</protein>
<dbReference type="PANTHER" id="PTHR30466">
    <property type="entry name" value="FLAVIN REDUCTASE"/>
    <property type="match status" value="1"/>
</dbReference>
<dbReference type="Gene3D" id="2.30.110.10">
    <property type="entry name" value="Electron Transport, Fmn-binding Protein, Chain A"/>
    <property type="match status" value="1"/>
</dbReference>
<evidence type="ECO:0000313" key="4">
    <source>
        <dbReference type="Proteomes" id="UP000322545"/>
    </source>
</evidence>
<dbReference type="PANTHER" id="PTHR30466:SF1">
    <property type="entry name" value="FMN REDUCTASE (NADH) RUTF"/>
    <property type="match status" value="1"/>
</dbReference>